<dbReference type="InterPro" id="IPR045865">
    <property type="entry name" value="ACT-like_dom_sf"/>
</dbReference>
<feature type="binding site" evidence="14">
    <location>
        <position position="187"/>
    </location>
    <ligand>
        <name>ATP</name>
        <dbReference type="ChEBI" id="CHEBI:30616"/>
    </ligand>
</feature>
<evidence type="ECO:0000313" key="21">
    <source>
        <dbReference type="Proteomes" id="UP000326951"/>
    </source>
</evidence>
<evidence type="ECO:0000256" key="15">
    <source>
        <dbReference type="RuleBase" id="RU003448"/>
    </source>
</evidence>
<dbReference type="UniPathway" id="UPA00051">
    <property type="reaction ID" value="UER00462"/>
</dbReference>
<dbReference type="GO" id="GO:0004072">
    <property type="term" value="F:aspartate kinase activity"/>
    <property type="evidence" value="ECO:0007669"/>
    <property type="project" value="UniProtKB-EC"/>
</dbReference>
<dbReference type="InterPro" id="IPR018042">
    <property type="entry name" value="Aspartate_kinase_CS"/>
</dbReference>
<keyword evidence="20" id="KW-1185">Reference proteome</keyword>
<dbReference type="PROSITE" id="PS00324">
    <property type="entry name" value="ASPARTOKINASE"/>
    <property type="match status" value="1"/>
</dbReference>
<dbReference type="FunFam" id="3.40.1160.10:FF:000002">
    <property type="entry name" value="Aspartokinase"/>
    <property type="match status" value="1"/>
</dbReference>
<dbReference type="InterPro" id="IPR001048">
    <property type="entry name" value="Asp/Glu/Uridylate_kinase"/>
</dbReference>
<feature type="binding site" evidence="14">
    <location>
        <begin position="212"/>
        <end position="213"/>
    </location>
    <ligand>
        <name>ATP</name>
        <dbReference type="ChEBI" id="CHEBI:30616"/>
    </ligand>
</feature>
<dbReference type="InterPro" id="IPR027795">
    <property type="entry name" value="CASTOR_ACT_dom"/>
</dbReference>
<evidence type="ECO:0000259" key="17">
    <source>
        <dbReference type="PROSITE" id="PS51671"/>
    </source>
</evidence>
<evidence type="ECO:0000256" key="6">
    <source>
        <dbReference type="ARBA" id="ARBA00022605"/>
    </source>
</evidence>
<dbReference type="GO" id="GO:0009088">
    <property type="term" value="P:threonine biosynthetic process"/>
    <property type="evidence" value="ECO:0007669"/>
    <property type="project" value="UniProtKB-UniPathway"/>
</dbReference>
<dbReference type="EC" id="2.7.2.4" evidence="15"/>
<dbReference type="InterPro" id="IPR005260">
    <property type="entry name" value="Asp_kin_monofn"/>
</dbReference>
<feature type="binding site" evidence="14">
    <location>
        <begin position="176"/>
        <end position="177"/>
    </location>
    <ligand>
        <name>ATP</name>
        <dbReference type="ChEBI" id="CHEBI:30616"/>
    </ligand>
</feature>
<reference evidence="19 20" key="1">
    <citation type="submission" date="2018-01" db="EMBL/GenBank/DDBJ databases">
        <title>Complete genome sequencing of Sporolactobacillus terrae DLG3.</title>
        <authorList>
            <person name="Nam Y.-D."/>
            <person name="Kang J."/>
            <person name="Chung W.-H."/>
        </authorList>
    </citation>
    <scope>NUCLEOTIDE SEQUENCE [LARGE SCALE GENOMIC DNA]</scope>
    <source>
        <strain evidence="19 20">DLG3</strain>
    </source>
</reference>
<proteinExistence type="inferred from homology"/>
<evidence type="ECO:0000256" key="13">
    <source>
        <dbReference type="ARBA" id="ARBA00047872"/>
    </source>
</evidence>
<feature type="domain" description="ACT" evidence="17">
    <location>
        <begin position="342"/>
        <end position="415"/>
    </location>
</feature>
<dbReference type="CDD" id="cd04914">
    <property type="entry name" value="ACT_AKi-DapG-BS_1"/>
    <property type="match status" value="1"/>
</dbReference>
<evidence type="ECO:0000256" key="1">
    <source>
        <dbReference type="ARBA" id="ARBA00003121"/>
    </source>
</evidence>
<dbReference type="PIRSF" id="PIRSF000726">
    <property type="entry name" value="Asp_kin"/>
    <property type="match status" value="1"/>
</dbReference>
<keyword evidence="8 14" id="KW-0547">Nucleotide-binding</keyword>
<dbReference type="Pfam" id="PF13840">
    <property type="entry name" value="ACT_7"/>
    <property type="match status" value="1"/>
</dbReference>
<dbReference type="InterPro" id="IPR002912">
    <property type="entry name" value="ACT_dom"/>
</dbReference>
<evidence type="ECO:0000256" key="4">
    <source>
        <dbReference type="ARBA" id="ARBA00005139"/>
    </source>
</evidence>
<evidence type="ECO:0000256" key="2">
    <source>
        <dbReference type="ARBA" id="ARBA00004766"/>
    </source>
</evidence>
<comment type="catalytic activity">
    <reaction evidence="13 15">
        <text>L-aspartate + ATP = 4-phospho-L-aspartate + ADP</text>
        <dbReference type="Rhea" id="RHEA:23776"/>
        <dbReference type="ChEBI" id="CHEBI:29991"/>
        <dbReference type="ChEBI" id="CHEBI:30616"/>
        <dbReference type="ChEBI" id="CHEBI:57535"/>
        <dbReference type="ChEBI" id="CHEBI:456216"/>
        <dbReference type="EC" id="2.7.2.4"/>
    </reaction>
</comment>
<dbReference type="InterPro" id="IPR001341">
    <property type="entry name" value="Asp_kinase"/>
</dbReference>
<evidence type="ECO:0000256" key="11">
    <source>
        <dbReference type="ARBA" id="ARBA00022915"/>
    </source>
</evidence>
<evidence type="ECO:0000256" key="5">
    <source>
        <dbReference type="ARBA" id="ARBA00010122"/>
    </source>
</evidence>
<feature type="binding site" evidence="14">
    <location>
        <position position="77"/>
    </location>
    <ligand>
        <name>substrate</name>
    </ligand>
</feature>
<sequence>MKIIVQKFGGTSVQTEQMRQRAVQHVRHAVSKGYKVVVVVSAMGRSGDPYATDTLLGLVSGTMCSPREKDILMSCGETISMVVFSNLLKQAGLHSEAMTGAQAGFRTNRSFNEAKIVEMKVNSLIKRLETNDVIVVAGFQGSTADGEITTLGRGGSDTSAAALGAALDAEWIDIFTDVDGVMTADPRIVSDARQLSLLTYNEVCNLAYQGAKVIHPRAVEIAMTAKVPIHIRSTLSDGLGTLVTAVNRTGRGQDLAERPVTGITYVRNVTQIRVRAGKNEYDLQAKVFKTMAENGISVDLINISPSGVVYTVSAETTERAVRVLRAKGHVPEVQTGCAKVSAVGAGMAGEPGVASRIVNALTERGIRILQSADSHNTIWVLVKQTKMNEAVNALHKAFHLENEKDGSALQHPKQE</sequence>
<dbReference type="NCBIfam" id="NF006068">
    <property type="entry name" value="PRK08210.1"/>
    <property type="match status" value="1"/>
</dbReference>
<gene>
    <name evidence="18" type="primary">dapG</name>
    <name evidence="19" type="ORF">C0674_06995</name>
    <name evidence="18" type="ORF">St703_14140</name>
</gene>
<evidence type="ECO:0000256" key="3">
    <source>
        <dbReference type="ARBA" id="ARBA00004986"/>
    </source>
</evidence>
<dbReference type="PANTHER" id="PTHR21499">
    <property type="entry name" value="ASPARTATE KINASE"/>
    <property type="match status" value="1"/>
</dbReference>
<reference evidence="18 21" key="2">
    <citation type="submission" date="2019-09" db="EMBL/GenBank/DDBJ databases">
        <title>Complete genome sequence of Sporolactobacillus terrae 70-3.</title>
        <authorList>
            <person name="Tanaka N."/>
            <person name="Shiwa Y."/>
            <person name="Fujita N."/>
            <person name="Tanasupawat S."/>
        </authorList>
    </citation>
    <scope>NUCLEOTIDE SEQUENCE [LARGE SCALE GENOMIC DNA]</scope>
    <source>
        <strain evidence="18 21">70-3</strain>
    </source>
</reference>
<dbReference type="GO" id="GO:0009089">
    <property type="term" value="P:lysine biosynthetic process via diaminopimelate"/>
    <property type="evidence" value="ECO:0007669"/>
    <property type="project" value="UniProtKB-UniPathway"/>
</dbReference>
<comment type="pathway">
    <text evidence="3 16">Amino-acid biosynthesis; L-methionine biosynthesis via de novo pathway; L-homoserine from L-aspartate: step 1/3.</text>
</comment>
<dbReference type="NCBIfam" id="TIGR00657">
    <property type="entry name" value="asp_kinases"/>
    <property type="match status" value="1"/>
</dbReference>
<dbReference type="Proteomes" id="UP000285882">
    <property type="component" value="Chromosome"/>
</dbReference>
<organism evidence="18 21">
    <name type="scientific">Sporolactobacillus terrae</name>
    <dbReference type="NCBI Taxonomy" id="269673"/>
    <lineage>
        <taxon>Bacteria</taxon>
        <taxon>Bacillati</taxon>
        <taxon>Bacillota</taxon>
        <taxon>Bacilli</taxon>
        <taxon>Bacillales</taxon>
        <taxon>Sporolactobacillaceae</taxon>
        <taxon>Sporolactobacillus</taxon>
    </lineage>
</organism>
<dbReference type="GO" id="GO:0019877">
    <property type="term" value="P:diaminopimelate biosynthetic process"/>
    <property type="evidence" value="ECO:0007669"/>
    <property type="project" value="UniProtKB-KW"/>
</dbReference>
<keyword evidence="11" id="KW-0220">Diaminopimelate biosynthesis</keyword>
<evidence type="ECO:0000256" key="14">
    <source>
        <dbReference type="PIRSR" id="PIRSR000726-1"/>
    </source>
</evidence>
<protein>
    <recommendedName>
        <fullName evidence="15">Aspartokinase</fullName>
        <ecNumber evidence="15">2.7.2.4</ecNumber>
    </recommendedName>
</protein>
<dbReference type="SUPFAM" id="SSF55021">
    <property type="entry name" value="ACT-like"/>
    <property type="match status" value="2"/>
</dbReference>
<comment type="pathway">
    <text evidence="4 16">Amino-acid biosynthesis; L-threonine biosynthesis; L-threonine from L-aspartate: step 1/5.</text>
</comment>
<feature type="binding site" evidence="14">
    <location>
        <begin position="7"/>
        <end position="10"/>
    </location>
    <ligand>
        <name>ATP</name>
        <dbReference type="ChEBI" id="CHEBI:30616"/>
    </ligand>
</feature>
<accession>A0A410D8I2</accession>
<comment type="function">
    <text evidence="1">Catalyzes the phosphorylation of the beta-carboxyl group of aspartic acid with ATP to yield 4-phospho-L-aspartate, which is involved in the branched biosynthetic pathway leading to the biosynthesis of amino acids threonine, isoleucine and methionine.</text>
</comment>
<dbReference type="GO" id="GO:0005829">
    <property type="term" value="C:cytosol"/>
    <property type="evidence" value="ECO:0007669"/>
    <property type="project" value="TreeGrafter"/>
</dbReference>
<comment type="pathway">
    <text evidence="2 16">Amino-acid biosynthesis; L-lysine biosynthesis via DAP pathway; (S)-tetrahydrodipicolinate from L-aspartate: step 1/4.</text>
</comment>
<dbReference type="UniPathway" id="UPA00050">
    <property type="reaction ID" value="UER00461"/>
</dbReference>
<dbReference type="InterPro" id="IPR036393">
    <property type="entry name" value="AceGlu_kinase-like_sf"/>
</dbReference>
<dbReference type="Gene3D" id="3.40.1160.10">
    <property type="entry name" value="Acetylglutamate kinase-like"/>
    <property type="match status" value="1"/>
</dbReference>
<evidence type="ECO:0000256" key="16">
    <source>
        <dbReference type="RuleBase" id="RU004249"/>
    </source>
</evidence>
<dbReference type="SUPFAM" id="SSF53633">
    <property type="entry name" value="Carbamate kinase-like"/>
    <property type="match status" value="1"/>
</dbReference>
<dbReference type="STRING" id="1449983.GCA_000647835_00933"/>
<evidence type="ECO:0000313" key="20">
    <source>
        <dbReference type="Proteomes" id="UP000285882"/>
    </source>
</evidence>
<dbReference type="GO" id="GO:0009090">
    <property type="term" value="P:homoserine biosynthetic process"/>
    <property type="evidence" value="ECO:0007669"/>
    <property type="project" value="TreeGrafter"/>
</dbReference>
<dbReference type="NCBIfam" id="TIGR00656">
    <property type="entry name" value="asp_kin_monofn"/>
    <property type="match status" value="1"/>
</dbReference>
<evidence type="ECO:0000256" key="12">
    <source>
        <dbReference type="ARBA" id="ARBA00023154"/>
    </source>
</evidence>
<dbReference type="UniPathway" id="UPA00034">
    <property type="reaction ID" value="UER00015"/>
</dbReference>
<evidence type="ECO:0000313" key="19">
    <source>
        <dbReference type="EMBL" id="QAA22392.1"/>
    </source>
</evidence>
<evidence type="ECO:0000256" key="9">
    <source>
        <dbReference type="ARBA" id="ARBA00022777"/>
    </source>
</evidence>
<evidence type="ECO:0000313" key="18">
    <source>
        <dbReference type="EMBL" id="BBN98709.1"/>
    </source>
</evidence>
<dbReference type="AlphaFoldDB" id="A0A410D8I2"/>
<keyword evidence="7 15" id="KW-0808">Transferase</keyword>
<evidence type="ECO:0000256" key="8">
    <source>
        <dbReference type="ARBA" id="ARBA00022741"/>
    </source>
</evidence>
<dbReference type="Gene3D" id="3.30.2130.10">
    <property type="entry name" value="VC0802-like"/>
    <property type="match status" value="1"/>
</dbReference>
<dbReference type="PANTHER" id="PTHR21499:SF3">
    <property type="entry name" value="ASPARTOKINASE"/>
    <property type="match status" value="1"/>
</dbReference>
<dbReference type="PROSITE" id="PS51671">
    <property type="entry name" value="ACT"/>
    <property type="match status" value="1"/>
</dbReference>
<dbReference type="Pfam" id="PF00696">
    <property type="entry name" value="AA_kinase"/>
    <property type="match status" value="1"/>
</dbReference>
<keyword evidence="6 16" id="KW-0028">Amino-acid biosynthesis</keyword>
<evidence type="ECO:0000256" key="7">
    <source>
        <dbReference type="ARBA" id="ARBA00022679"/>
    </source>
</evidence>
<keyword evidence="10 14" id="KW-0067">ATP-binding</keyword>
<evidence type="ECO:0000256" key="10">
    <source>
        <dbReference type="ARBA" id="ARBA00022840"/>
    </source>
</evidence>
<dbReference type="EMBL" id="CP025688">
    <property type="protein sequence ID" value="QAA22392.1"/>
    <property type="molecule type" value="Genomic_DNA"/>
</dbReference>
<comment type="similarity">
    <text evidence="5 15">Belongs to the aspartokinase family.</text>
</comment>
<dbReference type="EMBL" id="AP021853">
    <property type="protein sequence ID" value="BBN98709.1"/>
    <property type="molecule type" value="Genomic_DNA"/>
</dbReference>
<keyword evidence="9 15" id="KW-0418">Kinase</keyword>
<dbReference type="GO" id="GO:0005524">
    <property type="term" value="F:ATP binding"/>
    <property type="evidence" value="ECO:0007669"/>
    <property type="project" value="UniProtKB-KW"/>
</dbReference>
<dbReference type="RefSeq" id="WP_028975725.1">
    <property type="nucleotide sequence ID" value="NZ_AP021853.1"/>
</dbReference>
<keyword evidence="12" id="KW-0457">Lysine biosynthesis</keyword>
<name>A0A410D8I2_9BACL</name>
<dbReference type="Proteomes" id="UP000326951">
    <property type="component" value="Chromosome"/>
</dbReference>